<dbReference type="EMBL" id="CP071868">
    <property type="protein sequence ID" value="QTE30424.1"/>
    <property type="molecule type" value="Genomic_DNA"/>
</dbReference>
<dbReference type="KEGG" id="psic:J4E96_05380"/>
<dbReference type="GO" id="GO:0046872">
    <property type="term" value="F:metal ion binding"/>
    <property type="evidence" value="ECO:0007669"/>
    <property type="project" value="InterPro"/>
</dbReference>
<dbReference type="AlphaFoldDB" id="A0A8A4ZEU9"/>
<organism evidence="3 4">
    <name type="scientific">Pengzhenrongella sicca</name>
    <dbReference type="NCBI Taxonomy" id="2819238"/>
    <lineage>
        <taxon>Bacteria</taxon>
        <taxon>Bacillati</taxon>
        <taxon>Actinomycetota</taxon>
        <taxon>Actinomycetes</taxon>
        <taxon>Micrococcales</taxon>
        <taxon>Pengzhenrongella</taxon>
    </lineage>
</organism>
<keyword evidence="1" id="KW-0067">ATP-binding</keyword>
<dbReference type="SUPFAM" id="SSF56059">
    <property type="entry name" value="Glutathione synthetase ATP-binding domain-like"/>
    <property type="match status" value="1"/>
</dbReference>
<proteinExistence type="predicted"/>
<dbReference type="InterPro" id="IPR053191">
    <property type="entry name" value="DcsG_Biosynth_Enzyme"/>
</dbReference>
<evidence type="ECO:0000313" key="4">
    <source>
        <dbReference type="Proteomes" id="UP000663937"/>
    </source>
</evidence>
<gene>
    <name evidence="3" type="ORF">J4E96_05380</name>
</gene>
<evidence type="ECO:0000256" key="1">
    <source>
        <dbReference type="PROSITE-ProRule" id="PRU00409"/>
    </source>
</evidence>
<dbReference type="PANTHER" id="PTHR39217:SF1">
    <property type="entry name" value="GLUTATHIONE SYNTHETASE"/>
    <property type="match status" value="1"/>
</dbReference>
<evidence type="ECO:0000313" key="3">
    <source>
        <dbReference type="EMBL" id="QTE30424.1"/>
    </source>
</evidence>
<dbReference type="Proteomes" id="UP000663937">
    <property type="component" value="Chromosome"/>
</dbReference>
<keyword evidence="1" id="KW-0547">Nucleotide-binding</keyword>
<dbReference type="PANTHER" id="PTHR39217">
    <property type="match status" value="1"/>
</dbReference>
<feature type="domain" description="ATP-grasp" evidence="2">
    <location>
        <begin position="94"/>
        <end position="299"/>
    </location>
</feature>
<protein>
    <recommendedName>
        <fullName evidence="2">ATP-grasp domain-containing protein</fullName>
    </recommendedName>
</protein>
<reference evidence="3" key="1">
    <citation type="submission" date="2021-03" db="EMBL/GenBank/DDBJ databases">
        <title>Pengzhenrongella sicca gen. nov., sp. nov., a new member of suborder Micrococcineae isolated from High-Arctic tundra soil.</title>
        <authorList>
            <person name="Peng F."/>
        </authorList>
    </citation>
    <scope>NUCLEOTIDE SEQUENCE</scope>
    <source>
        <strain evidence="3">LRZ-2</strain>
    </source>
</reference>
<keyword evidence="4" id="KW-1185">Reference proteome</keyword>
<dbReference type="RefSeq" id="WP_227424755.1">
    <property type="nucleotide sequence ID" value="NZ_CP071868.1"/>
</dbReference>
<dbReference type="GO" id="GO:0005524">
    <property type="term" value="F:ATP binding"/>
    <property type="evidence" value="ECO:0007669"/>
    <property type="project" value="UniProtKB-UniRule"/>
</dbReference>
<accession>A0A8A4ZEU9</accession>
<dbReference type="PROSITE" id="PS50975">
    <property type="entry name" value="ATP_GRASP"/>
    <property type="match status" value="1"/>
</dbReference>
<dbReference type="InterPro" id="IPR011761">
    <property type="entry name" value="ATP-grasp"/>
</dbReference>
<name>A0A8A4ZEU9_9MICO</name>
<evidence type="ECO:0000259" key="2">
    <source>
        <dbReference type="PROSITE" id="PS50975"/>
    </source>
</evidence>
<sequence>MSAPRVALATSADFPNLDADDAPLLPALAARGVDAVPAIWDDAEVDWDAFDLVVVRSTWDYAPRHDEYLAWAARVPRLANPAEVMTWNTDKSYLREVEALGLPVVPTIWLDPARNLTSRAVHTRFPASGEFVIKPTISSGARDTGRYQSNYADQRGLAIVHARDLLRAGRHVMVQQYLGQVDTVGETALVYIEGQFSHAVRKSALLEGPYRADGVHKEEMTARAAADDERELADRVIAAIPELVPAAGPGPLLYARVDLLRNTEGAPVLLELEVTEPSLFLGLSDTAVDLVADAITARATR</sequence>